<dbReference type="Proteomes" id="UP000887564">
    <property type="component" value="Unplaced"/>
</dbReference>
<proteinExistence type="predicted"/>
<dbReference type="WBParaSite" id="PEQ_0001435301-mRNA-1">
    <property type="protein sequence ID" value="PEQ_0001435301-mRNA-1"/>
    <property type="gene ID" value="PEQ_0001435301"/>
</dbReference>
<keyword evidence="1" id="KW-1185">Reference proteome</keyword>
<evidence type="ECO:0000313" key="1">
    <source>
        <dbReference type="Proteomes" id="UP000887564"/>
    </source>
</evidence>
<evidence type="ECO:0000313" key="2">
    <source>
        <dbReference type="WBParaSite" id="PEQ_0001435301-mRNA-1"/>
    </source>
</evidence>
<dbReference type="AlphaFoldDB" id="A0A914SK14"/>
<reference evidence="2" key="1">
    <citation type="submission" date="2022-11" db="UniProtKB">
        <authorList>
            <consortium name="WormBaseParasite"/>
        </authorList>
    </citation>
    <scope>IDENTIFICATION</scope>
</reference>
<sequence>MSDQILKVKGQQMEAELVGTWRIVSEHVSMILHQESAASRLAFFSQLNAGNEEAPGQSCKMEGARIPESACNRPPADQEHLPWKFTRARERLLLCFGQL</sequence>
<accession>A0A914SK14</accession>
<name>A0A914SK14_PAREQ</name>
<protein>
    <submittedName>
        <fullName evidence="2">Uncharacterized protein</fullName>
    </submittedName>
</protein>
<organism evidence="1 2">
    <name type="scientific">Parascaris equorum</name>
    <name type="common">Equine roundworm</name>
    <dbReference type="NCBI Taxonomy" id="6256"/>
    <lineage>
        <taxon>Eukaryota</taxon>
        <taxon>Metazoa</taxon>
        <taxon>Ecdysozoa</taxon>
        <taxon>Nematoda</taxon>
        <taxon>Chromadorea</taxon>
        <taxon>Rhabditida</taxon>
        <taxon>Spirurina</taxon>
        <taxon>Ascaridomorpha</taxon>
        <taxon>Ascaridoidea</taxon>
        <taxon>Ascarididae</taxon>
        <taxon>Parascaris</taxon>
    </lineage>
</organism>